<evidence type="ECO:0000259" key="1">
    <source>
        <dbReference type="Pfam" id="PF06985"/>
    </source>
</evidence>
<evidence type="ECO:0000313" key="3">
    <source>
        <dbReference type="Proteomes" id="UP000256328"/>
    </source>
</evidence>
<dbReference type="OrthoDB" id="2504919at2759"/>
<evidence type="ECO:0000313" key="2">
    <source>
        <dbReference type="EMBL" id="RDW57774.1"/>
    </source>
</evidence>
<keyword evidence="3" id="KW-1185">Reference proteome</keyword>
<gene>
    <name evidence="2" type="ORF">BP5796_12575</name>
</gene>
<protein>
    <recommendedName>
        <fullName evidence="1">Heterokaryon incompatibility domain-containing protein</fullName>
    </recommendedName>
</protein>
<dbReference type="Pfam" id="PF26639">
    <property type="entry name" value="Het-6_barrel"/>
    <property type="match status" value="1"/>
</dbReference>
<dbReference type="PANTHER" id="PTHR24148:SF64">
    <property type="entry name" value="HETEROKARYON INCOMPATIBILITY DOMAIN-CONTAINING PROTEIN"/>
    <property type="match status" value="1"/>
</dbReference>
<dbReference type="AlphaFoldDB" id="A0A3D8Q8L3"/>
<comment type="caution">
    <text evidence="2">The sequence shown here is derived from an EMBL/GenBank/DDBJ whole genome shotgun (WGS) entry which is preliminary data.</text>
</comment>
<dbReference type="EMBL" id="PDLN01000022">
    <property type="protein sequence ID" value="RDW57774.1"/>
    <property type="molecule type" value="Genomic_DNA"/>
</dbReference>
<feature type="domain" description="Heterokaryon incompatibility" evidence="1">
    <location>
        <begin position="309"/>
        <end position="459"/>
    </location>
</feature>
<dbReference type="InterPro" id="IPR010730">
    <property type="entry name" value="HET"/>
</dbReference>
<dbReference type="InterPro" id="IPR052895">
    <property type="entry name" value="HetReg/Transcr_Mod"/>
</dbReference>
<sequence length="850" mass="96275">MKPKGSIYKDLQVGCHEIRLLHIEPLQQGAPVQTPLSLNFDTLVIKDEDCSNILVEAVKGLISCAIQFTCLVPADWNLSLKKTTDEQARKFTDTITTTVLRVVQKHYADFKDGLERTTKISQSWENDFAIQGKGAVFAHRLASADAFFEEISQHPDVQFDNRYDREVDMAISEAAYGLRTKLKLDGIAPTGLMKKVSAILPNGITTKLLPKNLDRVGAALVEHFPRLIFQTFQDILSDSNAAIPAGWSCSSMQKQVFEVLAPYTRRLPPGDEMTDNSLEGQRLAQTLAKLQSCCERVVKCFRTLSIPLFIALSYTWGNKNDKVPIRIGGRPANITRNLFDALRAIQNEPTLNGMPVWADALCIDQDDKEEVIREIKRMVQVYRHASRIIVWLGRIPDTCDLHGITPSVDLKSIPPLQEADIRAVNGASTQIRQRTYNKILSCLALFQMPYWNRTWIFQELMAAHLGSIFFFWDKLYPIRRLLDAIIAFRYIQFPQSPVNPRQTRSADPLLTDDAVETFWKCCQSAAEAARRLNSIELAALEYAAESRDGRQEDYWIKLLIDRSLNSEAEKPQDLVYGLLGIQPKGLQALIEPDYDRPKERVFADFTVALVQYKGLGFLFSAMCAPAGAQPSWIINHQITEGTVLSFGLAFAWYDSRAGGKGNPHVRFTIDENQMHCRGALVDQLNPCKNASRSKQRLGARRMIDHIFKSHTISPEEVDRNAFPFLISQTLNMLGPGRLQLEDWLEKHTSVEVEGMKAQDFIPRGADRHELEKKMGLLFRRRVVLTEQVRFAFVPRDSQLGDQILIFPRCKMPIVVRKLGERYRIVGPCYVEGIMFGEASISADWQEITIV</sequence>
<dbReference type="Proteomes" id="UP000256328">
    <property type="component" value="Unassembled WGS sequence"/>
</dbReference>
<accession>A0A3D8Q8L3</accession>
<organism evidence="2 3">
    <name type="scientific">Coleophoma crateriformis</name>
    <dbReference type="NCBI Taxonomy" id="565419"/>
    <lineage>
        <taxon>Eukaryota</taxon>
        <taxon>Fungi</taxon>
        <taxon>Dikarya</taxon>
        <taxon>Ascomycota</taxon>
        <taxon>Pezizomycotina</taxon>
        <taxon>Leotiomycetes</taxon>
        <taxon>Helotiales</taxon>
        <taxon>Dermateaceae</taxon>
        <taxon>Coleophoma</taxon>
    </lineage>
</organism>
<dbReference type="PANTHER" id="PTHR24148">
    <property type="entry name" value="ANKYRIN REPEAT DOMAIN-CONTAINING PROTEIN 39 HOMOLOG-RELATED"/>
    <property type="match status" value="1"/>
</dbReference>
<name>A0A3D8Q8L3_9HELO</name>
<dbReference type="Pfam" id="PF06985">
    <property type="entry name" value="HET"/>
    <property type="match status" value="1"/>
</dbReference>
<proteinExistence type="predicted"/>
<reference evidence="2 3" key="1">
    <citation type="journal article" date="2018" name="IMA Fungus">
        <title>IMA Genome-F 9: Draft genome sequence of Annulohypoxylon stygium, Aspergillus mulundensis, Berkeleyomyces basicola (syn. Thielaviopsis basicola), Ceratocystis smalleyi, two Cercospora beticola strains, Coleophoma cylindrospora, Fusarium fracticaudum, Phialophora cf. hyalina, and Morchella septimelata.</title>
        <authorList>
            <person name="Wingfield B.D."/>
            <person name="Bills G.F."/>
            <person name="Dong Y."/>
            <person name="Huang W."/>
            <person name="Nel W.J."/>
            <person name="Swalarsk-Parry B.S."/>
            <person name="Vaghefi N."/>
            <person name="Wilken P.M."/>
            <person name="An Z."/>
            <person name="de Beer Z.W."/>
            <person name="De Vos L."/>
            <person name="Chen L."/>
            <person name="Duong T.A."/>
            <person name="Gao Y."/>
            <person name="Hammerbacher A."/>
            <person name="Kikkert J.R."/>
            <person name="Li Y."/>
            <person name="Li H."/>
            <person name="Li K."/>
            <person name="Li Q."/>
            <person name="Liu X."/>
            <person name="Ma X."/>
            <person name="Naidoo K."/>
            <person name="Pethybridge S.J."/>
            <person name="Sun J."/>
            <person name="Steenkamp E.T."/>
            <person name="van der Nest M.A."/>
            <person name="van Wyk S."/>
            <person name="Wingfield M.J."/>
            <person name="Xiong C."/>
            <person name="Yue Q."/>
            <person name="Zhang X."/>
        </authorList>
    </citation>
    <scope>NUCLEOTIDE SEQUENCE [LARGE SCALE GENOMIC DNA]</scope>
    <source>
        <strain evidence="2 3">BP5796</strain>
    </source>
</reference>